<dbReference type="GO" id="GO:0046872">
    <property type="term" value="F:metal ion binding"/>
    <property type="evidence" value="ECO:0007669"/>
    <property type="project" value="UniProtKB-UniRule"/>
</dbReference>
<evidence type="ECO:0000256" key="6">
    <source>
        <dbReference type="ARBA" id="ARBA00023049"/>
    </source>
</evidence>
<keyword evidence="10" id="KW-1185">Reference proteome</keyword>
<dbReference type="Gene3D" id="3.30.710.10">
    <property type="entry name" value="Potassium Channel Kv1.1, Chain A"/>
    <property type="match status" value="1"/>
</dbReference>
<dbReference type="GO" id="GO:0004222">
    <property type="term" value="F:metalloendopeptidase activity"/>
    <property type="evidence" value="ECO:0007669"/>
    <property type="project" value="InterPro"/>
</dbReference>
<dbReference type="Pfam" id="PF01432">
    <property type="entry name" value="Peptidase_M3"/>
    <property type="match status" value="1"/>
</dbReference>
<evidence type="ECO:0000256" key="5">
    <source>
        <dbReference type="ARBA" id="ARBA00022833"/>
    </source>
</evidence>
<dbReference type="InterPro" id="IPR000210">
    <property type="entry name" value="BTB/POZ_dom"/>
</dbReference>
<dbReference type="GO" id="GO:0006508">
    <property type="term" value="P:proteolysis"/>
    <property type="evidence" value="ECO:0007669"/>
    <property type="project" value="UniProtKB-KW"/>
</dbReference>
<comment type="pathway">
    <text evidence="1">Protein modification; protein ubiquitination.</text>
</comment>
<gene>
    <name evidence="9" type="ORF">FPE_LOCUS5231</name>
</gene>
<dbReference type="Gene3D" id="1.10.1370.40">
    <property type="match status" value="1"/>
</dbReference>
<evidence type="ECO:0000256" key="2">
    <source>
        <dbReference type="ARBA" id="ARBA00022670"/>
    </source>
</evidence>
<organism evidence="9 10">
    <name type="scientific">Fraxinus pennsylvanica</name>
    <dbReference type="NCBI Taxonomy" id="56036"/>
    <lineage>
        <taxon>Eukaryota</taxon>
        <taxon>Viridiplantae</taxon>
        <taxon>Streptophyta</taxon>
        <taxon>Embryophyta</taxon>
        <taxon>Tracheophyta</taxon>
        <taxon>Spermatophyta</taxon>
        <taxon>Magnoliopsida</taxon>
        <taxon>eudicotyledons</taxon>
        <taxon>Gunneridae</taxon>
        <taxon>Pentapetalae</taxon>
        <taxon>asterids</taxon>
        <taxon>lamiids</taxon>
        <taxon>Lamiales</taxon>
        <taxon>Oleaceae</taxon>
        <taxon>Oleeae</taxon>
        <taxon>Fraxinus</taxon>
    </lineage>
</organism>
<dbReference type="SUPFAM" id="SSF54695">
    <property type="entry name" value="POZ domain"/>
    <property type="match status" value="1"/>
</dbReference>
<keyword evidence="2 7" id="KW-0645">Protease</keyword>
<reference evidence="9" key="1">
    <citation type="submission" date="2023-05" db="EMBL/GenBank/DDBJ databases">
        <authorList>
            <person name="Huff M."/>
        </authorList>
    </citation>
    <scope>NUCLEOTIDE SEQUENCE</scope>
</reference>
<keyword evidence="3 7" id="KW-0479">Metal-binding</keyword>
<dbReference type="InterPro" id="IPR044631">
    <property type="entry name" value="ETO1-like"/>
</dbReference>
<dbReference type="PANTHER" id="PTHR44203:SF2">
    <property type="entry name" value="ETO1-LIKE PROTEIN 1"/>
    <property type="match status" value="1"/>
</dbReference>
<comment type="cofactor">
    <cofactor evidence="7">
        <name>Zn(2+)</name>
        <dbReference type="ChEBI" id="CHEBI:29105"/>
    </cofactor>
    <text evidence="7">Binds 1 zinc ion.</text>
</comment>
<keyword evidence="6 7" id="KW-0482">Metalloprotease</keyword>
<sequence>MEWRCRRRLRREATTGLDSATVNSMLLMSGHRGEKVELEASVVERREGKHKGGIGGAGGRQRRLENKFDLCYRSSGRIGLIVWKARQMPGEIVSDLLSSCGECAKEFEIIDIASGFLANENIVSCGTNTSDGNNILRIVCFIIGDEKISCEGQKIACLSVPFHAMLNGCFMESFCEDIDLSENSISPSGMRVISDFSITGSLNEVQPNLLLEILVFANRFCCESLKDACDRKLASLVSSRQDVQLMECSCLFSLLITSLKFEEVTDAYGWHQDVQLISIFDLSSSELLGYFYLDIYAREGKYGHSCVVALQNGSLIQNARQIPVALLISQLQKEVDGRPGLLRSYDVFYFWLTRQSYDVF</sequence>
<dbReference type="InterPro" id="IPR011333">
    <property type="entry name" value="SKP1/BTB/POZ_sf"/>
</dbReference>
<evidence type="ECO:0000256" key="1">
    <source>
        <dbReference type="ARBA" id="ARBA00004906"/>
    </source>
</evidence>
<dbReference type="Proteomes" id="UP000834106">
    <property type="component" value="Chromosome 3"/>
</dbReference>
<name>A0AAD1YUP2_9LAMI</name>
<evidence type="ECO:0000256" key="4">
    <source>
        <dbReference type="ARBA" id="ARBA00022801"/>
    </source>
</evidence>
<dbReference type="EMBL" id="OU503038">
    <property type="protein sequence ID" value="CAI9757801.1"/>
    <property type="molecule type" value="Genomic_DNA"/>
</dbReference>
<evidence type="ECO:0000313" key="9">
    <source>
        <dbReference type="EMBL" id="CAI9757801.1"/>
    </source>
</evidence>
<proteinExistence type="inferred from homology"/>
<keyword evidence="4 7" id="KW-0378">Hydrolase</keyword>
<dbReference type="AlphaFoldDB" id="A0AAD1YUP2"/>
<protein>
    <recommendedName>
        <fullName evidence="8">BTB domain-containing protein</fullName>
    </recommendedName>
</protein>
<dbReference type="SUPFAM" id="SSF55486">
    <property type="entry name" value="Metalloproteases ('zincins'), catalytic domain"/>
    <property type="match status" value="1"/>
</dbReference>
<dbReference type="GO" id="GO:0010105">
    <property type="term" value="P:negative regulation of ethylene-activated signaling pathway"/>
    <property type="evidence" value="ECO:0007669"/>
    <property type="project" value="InterPro"/>
</dbReference>
<keyword evidence="5 7" id="KW-0862">Zinc</keyword>
<dbReference type="SMART" id="SM00225">
    <property type="entry name" value="BTB"/>
    <property type="match status" value="1"/>
</dbReference>
<comment type="similarity">
    <text evidence="7">Belongs to the peptidase M3 family.</text>
</comment>
<evidence type="ECO:0000256" key="3">
    <source>
        <dbReference type="ARBA" id="ARBA00022723"/>
    </source>
</evidence>
<dbReference type="PANTHER" id="PTHR44203">
    <property type="entry name" value="ETO1-RELATED"/>
    <property type="match status" value="1"/>
</dbReference>
<feature type="domain" description="BTB" evidence="8">
    <location>
        <begin position="137"/>
        <end position="237"/>
    </location>
</feature>
<evidence type="ECO:0000313" key="10">
    <source>
        <dbReference type="Proteomes" id="UP000834106"/>
    </source>
</evidence>
<dbReference type="InterPro" id="IPR001567">
    <property type="entry name" value="Pept_M3A_M3B_dom"/>
</dbReference>
<evidence type="ECO:0000256" key="7">
    <source>
        <dbReference type="RuleBase" id="RU003435"/>
    </source>
</evidence>
<evidence type="ECO:0000259" key="8">
    <source>
        <dbReference type="SMART" id="SM00225"/>
    </source>
</evidence>
<accession>A0AAD1YUP2</accession>